<dbReference type="InterPro" id="IPR036388">
    <property type="entry name" value="WH-like_DNA-bd_sf"/>
</dbReference>
<dbReference type="SUPFAM" id="SSF46785">
    <property type="entry name" value="Winged helix' DNA-binding domain"/>
    <property type="match status" value="1"/>
</dbReference>
<evidence type="ECO:0000256" key="1">
    <source>
        <dbReference type="ARBA" id="ARBA00038283"/>
    </source>
</evidence>
<dbReference type="Pfam" id="PF21205">
    <property type="entry name" value="Rep3_C"/>
    <property type="match status" value="1"/>
</dbReference>
<accession>A0A0R2JUV4</accession>
<dbReference type="GO" id="GO:0003887">
    <property type="term" value="F:DNA-directed DNA polymerase activity"/>
    <property type="evidence" value="ECO:0007669"/>
    <property type="project" value="InterPro"/>
</dbReference>
<gene>
    <name evidence="3" type="ORF">IV43_GL000441</name>
</gene>
<sequence length="346" mass="40650">MTGVASSFDDISAAFRRHFIIDVFIKKGMFNLSSEVLLMVNNIVKYENRLNSIPLRKFNSREMNLFFSIASRVRDQGTTEITFSFSDLRNLSKNDRHGETFVQDLSSTYDKLLSLSAWTDDGKVLTKFVAFTEYSIDREQQIVTIAVNPKFKGLFNQLSTWTRFGLEQFVNLRSTYSKTLFRLIKQYRTVGKRNFSIQDFRTLLDIPDSYRPTDIDRRVLKICREELSPIFKGFTIKKLHKGQGNKVTGYTFTWKAEANDEDDFLKGSWYEIYNKINNIENNDTLTKKEKIKAKKRIYNTYTEKPIKQKENLPKNGENDLPEEQKELLRREIKERMEQLGLNNDHI</sequence>
<comment type="similarity">
    <text evidence="1">Belongs to the initiator RepB protein family.</text>
</comment>
<evidence type="ECO:0000259" key="2">
    <source>
        <dbReference type="Pfam" id="PF01051"/>
    </source>
</evidence>
<dbReference type="InterPro" id="IPR000525">
    <property type="entry name" value="Initiator_Rep_WH1"/>
</dbReference>
<protein>
    <submittedName>
        <fullName evidence="3">Replication protein A1</fullName>
    </submittedName>
</protein>
<comment type="caution">
    <text evidence="3">The sequence shown here is derived from an EMBL/GenBank/DDBJ whole genome shotgun (WGS) entry which is preliminary data.</text>
</comment>
<dbReference type="Pfam" id="PF01051">
    <property type="entry name" value="Rep3_N"/>
    <property type="match status" value="1"/>
</dbReference>
<name>A0A0R2JUV4_9LACO</name>
<organism evidence="3 4">
    <name type="scientific">Ligilactobacillus acidipiscis</name>
    <dbReference type="NCBI Taxonomy" id="89059"/>
    <lineage>
        <taxon>Bacteria</taxon>
        <taxon>Bacillati</taxon>
        <taxon>Bacillota</taxon>
        <taxon>Bacilli</taxon>
        <taxon>Lactobacillales</taxon>
        <taxon>Lactobacillaceae</taxon>
        <taxon>Ligilactobacillus</taxon>
    </lineage>
</organism>
<feature type="domain" description="Initiator Rep protein WH1" evidence="2">
    <location>
        <begin position="43"/>
        <end position="185"/>
    </location>
</feature>
<reference evidence="3 4" key="1">
    <citation type="journal article" date="2015" name="Genome Announc.">
        <title>Expanding the biotechnology potential of lactobacilli through comparative genomics of 213 strains and associated genera.</title>
        <authorList>
            <person name="Sun Z."/>
            <person name="Harris H.M."/>
            <person name="McCann A."/>
            <person name="Guo C."/>
            <person name="Argimon S."/>
            <person name="Zhang W."/>
            <person name="Yang X."/>
            <person name="Jeffery I.B."/>
            <person name="Cooney J.C."/>
            <person name="Kagawa T.F."/>
            <person name="Liu W."/>
            <person name="Song Y."/>
            <person name="Salvetti E."/>
            <person name="Wrobel A."/>
            <person name="Rasinkangas P."/>
            <person name="Parkhill J."/>
            <person name="Rea M.C."/>
            <person name="O'Sullivan O."/>
            <person name="Ritari J."/>
            <person name="Douillard F.P."/>
            <person name="Paul Ross R."/>
            <person name="Yang R."/>
            <person name="Briner A.E."/>
            <person name="Felis G.E."/>
            <person name="de Vos W.M."/>
            <person name="Barrangou R."/>
            <person name="Klaenhammer T.R."/>
            <person name="Caufield P.W."/>
            <person name="Cui Y."/>
            <person name="Zhang H."/>
            <person name="O'Toole P.W."/>
        </authorList>
    </citation>
    <scope>NUCLEOTIDE SEQUENCE [LARGE SCALE GENOMIC DNA]</scope>
    <source>
        <strain evidence="3 4">DSM 15353</strain>
    </source>
</reference>
<dbReference type="EMBL" id="JQBK01000136">
    <property type="protein sequence ID" value="KRN79574.1"/>
    <property type="molecule type" value="Genomic_DNA"/>
</dbReference>
<dbReference type="InterPro" id="IPR036390">
    <property type="entry name" value="WH_DNA-bd_sf"/>
</dbReference>
<dbReference type="Gene3D" id="1.10.10.10">
    <property type="entry name" value="Winged helix-like DNA-binding domain superfamily/Winged helix DNA-binding domain"/>
    <property type="match status" value="2"/>
</dbReference>
<evidence type="ECO:0000313" key="4">
    <source>
        <dbReference type="Proteomes" id="UP000051491"/>
    </source>
</evidence>
<dbReference type="Proteomes" id="UP000051491">
    <property type="component" value="Unassembled WGS sequence"/>
</dbReference>
<dbReference type="AlphaFoldDB" id="A0A0R2JUV4"/>
<proteinExistence type="inferred from homology"/>
<dbReference type="PATRIC" id="fig|89059.3.peg.449"/>
<evidence type="ECO:0000313" key="3">
    <source>
        <dbReference type="EMBL" id="KRN79574.1"/>
    </source>
</evidence>
<dbReference type="GO" id="GO:0006270">
    <property type="term" value="P:DNA replication initiation"/>
    <property type="evidence" value="ECO:0007669"/>
    <property type="project" value="InterPro"/>
</dbReference>